<proteinExistence type="inferred from homology"/>
<evidence type="ECO:0000313" key="3">
    <source>
        <dbReference type="Proteomes" id="UP001591681"/>
    </source>
</evidence>
<reference evidence="2 3" key="1">
    <citation type="submission" date="2024-09" db="EMBL/GenBank/DDBJ databases">
        <title>A chromosome-level genome assembly of Gray's grenadier anchovy, Coilia grayii.</title>
        <authorList>
            <person name="Fu Z."/>
        </authorList>
    </citation>
    <scope>NUCLEOTIDE SEQUENCE [LARGE SCALE GENOMIC DNA]</scope>
    <source>
        <strain evidence="2">G4</strain>
        <tissue evidence="2">Muscle</tissue>
    </source>
</reference>
<dbReference type="SUPFAM" id="SSF47266">
    <property type="entry name" value="4-helical cytokines"/>
    <property type="match status" value="1"/>
</dbReference>
<dbReference type="AlphaFoldDB" id="A0ABD1IUW7"/>
<dbReference type="InterPro" id="IPR040117">
    <property type="entry name" value="GCSF/MGF"/>
</dbReference>
<dbReference type="PANTHER" id="PTHR10511:SF2">
    <property type="entry name" value="GRANULOCYTE COLONY-STIMULATING FACTOR"/>
    <property type="match status" value="1"/>
</dbReference>
<accession>A0ABD1IUW7</accession>
<dbReference type="Proteomes" id="UP001591681">
    <property type="component" value="Unassembled WGS sequence"/>
</dbReference>
<keyword evidence="3" id="KW-1185">Reference proteome</keyword>
<comment type="similarity">
    <text evidence="1">Belongs to the IL-6 superfamily.</text>
</comment>
<dbReference type="InterPro" id="IPR030474">
    <property type="entry name" value="IL-6/GCSF/MGF"/>
</dbReference>
<evidence type="ECO:0000256" key="1">
    <source>
        <dbReference type="ARBA" id="ARBA00007432"/>
    </source>
</evidence>
<dbReference type="PANTHER" id="PTHR10511">
    <property type="entry name" value="GRANULOCYTE COLONY-STIMULATING FACTOR"/>
    <property type="match status" value="1"/>
</dbReference>
<evidence type="ECO:0008006" key="4">
    <source>
        <dbReference type="Google" id="ProtNLM"/>
    </source>
</evidence>
<dbReference type="InterPro" id="IPR009079">
    <property type="entry name" value="4_helix_cytokine-like_core"/>
</dbReference>
<name>A0ABD1IUW7_9TELE</name>
<dbReference type="Gene3D" id="1.20.1250.10">
    <property type="match status" value="1"/>
</dbReference>
<gene>
    <name evidence="2" type="ORF">ACEWY4_026437</name>
</gene>
<organism evidence="2 3">
    <name type="scientific">Coilia grayii</name>
    <name type="common">Gray's grenadier anchovy</name>
    <dbReference type="NCBI Taxonomy" id="363190"/>
    <lineage>
        <taxon>Eukaryota</taxon>
        <taxon>Metazoa</taxon>
        <taxon>Chordata</taxon>
        <taxon>Craniata</taxon>
        <taxon>Vertebrata</taxon>
        <taxon>Euteleostomi</taxon>
        <taxon>Actinopterygii</taxon>
        <taxon>Neopterygii</taxon>
        <taxon>Teleostei</taxon>
        <taxon>Clupei</taxon>
        <taxon>Clupeiformes</taxon>
        <taxon>Clupeoidei</taxon>
        <taxon>Engraulidae</taxon>
        <taxon>Coilinae</taxon>
        <taxon>Coilia</taxon>
    </lineage>
</organism>
<dbReference type="SMART" id="SM00126">
    <property type="entry name" value="IL6"/>
    <property type="match status" value="1"/>
</dbReference>
<dbReference type="EMBL" id="JBHFQA010000023">
    <property type="protein sequence ID" value="KAL2078752.1"/>
    <property type="molecule type" value="Genomic_DNA"/>
</dbReference>
<comment type="caution">
    <text evidence="2">The sequence shown here is derived from an EMBL/GenBank/DDBJ whole genome shotgun (WGS) entry which is preliminary data.</text>
</comment>
<sequence>MSELARAVEEAQSLVKKVLGDIPAVHGSSVNTQGMSLDPAGDTMKLEYMVTLLDIPSSPKLKALSADFTLETCLSRMSEGLRLYSGLLQVLVGRLASPQKVTELHADLKDLQAQVHKIQELSQVSILEAQTDVSGLSSRLTGDYEVQVATHVTLAHLRSFSQDAFRSLRNIGQTRSSS</sequence>
<evidence type="ECO:0000313" key="2">
    <source>
        <dbReference type="EMBL" id="KAL2078752.1"/>
    </source>
</evidence>
<protein>
    <recommendedName>
        <fullName evidence="4">Granulocyte colony-stimulating factor</fullName>
    </recommendedName>
</protein>